<keyword evidence="3 4" id="KW-0862">Zinc</keyword>
<dbReference type="HAMAP" id="MF_00562">
    <property type="entry name" value="Deacylase_DtdA"/>
    <property type="match status" value="1"/>
</dbReference>
<dbReference type="Gene3D" id="3.40.630.50">
    <property type="entry name" value="AF0625-like"/>
    <property type="match status" value="1"/>
</dbReference>
<accession>D7EAD5</accession>
<dbReference type="PANTHER" id="PTHR34667">
    <property type="entry name" value="D-AMINOACYL-TRNA DEACYLASE"/>
    <property type="match status" value="1"/>
</dbReference>
<dbReference type="Gene3D" id="3.40.50.10700">
    <property type="entry name" value="AF0625-like"/>
    <property type="match status" value="1"/>
</dbReference>
<dbReference type="AlphaFoldDB" id="D7EAD5"/>
<dbReference type="OrthoDB" id="9863at2157"/>
<dbReference type="InterPro" id="IPR018033">
    <property type="entry name" value="Deacylase_DtdA_archaea"/>
</dbReference>
<comment type="function">
    <text evidence="4">D-aminoacyl-tRNA deacylase with broad substrate specificity. By recycling D-aminoacyl-tRNA to D-amino acids and free tRNA molecules, this enzyme counteracts the toxicity associated with the formation of D-aminoacyl-tRNA entities in vivo.</text>
</comment>
<comment type="catalytic activity">
    <reaction evidence="4">
        <text>glycyl-tRNA(Ala) + H2O = tRNA(Ala) + glycine + H(+)</text>
        <dbReference type="Rhea" id="RHEA:53744"/>
        <dbReference type="Rhea" id="RHEA-COMP:9657"/>
        <dbReference type="Rhea" id="RHEA-COMP:13640"/>
        <dbReference type="ChEBI" id="CHEBI:15377"/>
        <dbReference type="ChEBI" id="CHEBI:15378"/>
        <dbReference type="ChEBI" id="CHEBI:57305"/>
        <dbReference type="ChEBI" id="CHEBI:78442"/>
        <dbReference type="ChEBI" id="CHEBI:78522"/>
        <dbReference type="EC" id="3.1.1.96"/>
    </reaction>
</comment>
<dbReference type="GO" id="GO:0008270">
    <property type="term" value="F:zinc ion binding"/>
    <property type="evidence" value="ECO:0007669"/>
    <property type="project" value="UniProtKB-UniRule"/>
</dbReference>
<evidence type="ECO:0000256" key="2">
    <source>
        <dbReference type="ARBA" id="ARBA00022801"/>
    </source>
</evidence>
<dbReference type="RefSeq" id="WP_013195499.1">
    <property type="nucleotide sequence ID" value="NC_014253.1"/>
</dbReference>
<evidence type="ECO:0000256" key="4">
    <source>
        <dbReference type="HAMAP-Rule" id="MF_00562"/>
    </source>
</evidence>
<organism evidence="5 6">
    <name type="scientific">Methanohalobium evestigatum (strain ATCC BAA-1072 / DSM 3721 / NBRC 107634 / OCM 161 / Z-7303)</name>
    <dbReference type="NCBI Taxonomy" id="644295"/>
    <lineage>
        <taxon>Archaea</taxon>
        <taxon>Methanobacteriati</taxon>
        <taxon>Methanobacteriota</taxon>
        <taxon>Stenosarchaea group</taxon>
        <taxon>Methanomicrobia</taxon>
        <taxon>Methanosarcinales</taxon>
        <taxon>Methanosarcinaceae</taxon>
        <taxon>Methanohalobium</taxon>
    </lineage>
</organism>
<comment type="catalytic activity">
    <reaction evidence="4">
        <text>a D-aminoacyl-tRNA + H2O = a tRNA + a D-alpha-amino acid + H(+)</text>
        <dbReference type="Rhea" id="RHEA:13953"/>
        <dbReference type="Rhea" id="RHEA-COMP:10123"/>
        <dbReference type="Rhea" id="RHEA-COMP:10124"/>
        <dbReference type="ChEBI" id="CHEBI:15377"/>
        <dbReference type="ChEBI" id="CHEBI:15378"/>
        <dbReference type="ChEBI" id="CHEBI:59871"/>
        <dbReference type="ChEBI" id="CHEBI:78442"/>
        <dbReference type="ChEBI" id="CHEBI:79333"/>
        <dbReference type="EC" id="3.1.1.96"/>
    </reaction>
</comment>
<comment type="cofactor">
    <cofactor evidence="4">
        <name>Zn(2+)</name>
        <dbReference type="ChEBI" id="CHEBI:29105"/>
    </cofactor>
    <text evidence="4">Binds 2 Zn(2+) ions per subunit.</text>
</comment>
<dbReference type="EMBL" id="CP002069">
    <property type="protein sequence ID" value="ADI74934.1"/>
    <property type="molecule type" value="Genomic_DNA"/>
</dbReference>
<evidence type="ECO:0000313" key="5">
    <source>
        <dbReference type="EMBL" id="ADI74934.1"/>
    </source>
</evidence>
<dbReference type="STRING" id="644295.Metev_2107"/>
<dbReference type="Pfam" id="PF04414">
    <property type="entry name" value="tRNA_deacylase"/>
    <property type="match status" value="1"/>
</dbReference>
<dbReference type="SUPFAM" id="SSF142535">
    <property type="entry name" value="AF0625-like"/>
    <property type="match status" value="1"/>
</dbReference>
<proteinExistence type="inferred from homology"/>
<dbReference type="PANTHER" id="PTHR34667:SF1">
    <property type="entry name" value="D-AMINOACYL-TRNA DEACYLASE"/>
    <property type="match status" value="1"/>
</dbReference>
<keyword evidence="1 4" id="KW-0479">Metal-binding</keyword>
<dbReference type="GO" id="GO:0051499">
    <property type="term" value="F:D-aminoacyl-tRNA deacylase activity"/>
    <property type="evidence" value="ECO:0007669"/>
    <property type="project" value="UniProtKB-UniRule"/>
</dbReference>
<comment type="similarity">
    <text evidence="4">Belongs to the DtdA deacylase family.</text>
</comment>
<keyword evidence="2 4" id="KW-0378">Hydrolase</keyword>
<dbReference type="GO" id="GO:0106026">
    <property type="term" value="F:Gly-tRNA(Ala) deacylase activity"/>
    <property type="evidence" value="ECO:0007669"/>
    <property type="project" value="RHEA"/>
</dbReference>
<protein>
    <recommendedName>
        <fullName evidence="4">D-aminoacyl-tRNA deacylase</fullName>
        <ecNumber evidence="4">3.1.1.96</ecNumber>
    </recommendedName>
</protein>
<gene>
    <name evidence="4" type="primary">dtdA</name>
    <name evidence="5" type="ordered locus">Metev_2107</name>
</gene>
<dbReference type="GeneID" id="32167243"/>
<dbReference type="GO" id="GO:0019478">
    <property type="term" value="P:D-amino acid catabolic process"/>
    <property type="evidence" value="ECO:0007669"/>
    <property type="project" value="UniProtKB-UniRule"/>
</dbReference>
<name>D7EAD5_METEZ</name>
<evidence type="ECO:0000313" key="6">
    <source>
        <dbReference type="Proteomes" id="UP000000391"/>
    </source>
</evidence>
<evidence type="ECO:0000256" key="3">
    <source>
        <dbReference type="ARBA" id="ARBA00022833"/>
    </source>
</evidence>
<comment type="subunit">
    <text evidence="4">Monomer.</text>
</comment>
<reference evidence="5 6" key="1">
    <citation type="submission" date="2010-06" db="EMBL/GenBank/DDBJ databases">
        <title>Complete sequence chromosome of Methanohalobium evestigatum Z-7303.</title>
        <authorList>
            <consortium name="US DOE Joint Genome Institute"/>
            <person name="Lucas S."/>
            <person name="Copeland A."/>
            <person name="Lapidus A."/>
            <person name="Cheng J.-F."/>
            <person name="Bruce D."/>
            <person name="Goodwin L."/>
            <person name="Pitluck S."/>
            <person name="Saunders E."/>
            <person name="Detter J.C."/>
            <person name="Han C."/>
            <person name="Tapia R."/>
            <person name="Land M."/>
            <person name="Hauser L."/>
            <person name="Kyrpides N."/>
            <person name="Mikhailova N."/>
            <person name="Sieprawska-Lupa M."/>
            <person name="Whitman W.B."/>
            <person name="Anderson I."/>
            <person name="Woyke T."/>
        </authorList>
    </citation>
    <scope>NUCLEOTIDE SEQUENCE [LARGE SCALE GENOMIC DNA]</scope>
    <source>
        <strain evidence="6">ATCC BAA-1072 / DSM 3721 / NBRC 107634 / OCM 161 / Z-7303</strain>
    </source>
</reference>
<dbReference type="EC" id="3.1.1.96" evidence="4"/>
<dbReference type="KEGG" id="mev:Metev_2107"/>
<keyword evidence="6" id="KW-1185">Reference proteome</keyword>
<dbReference type="HOGENOM" id="CLU_610619_0_0_2"/>
<dbReference type="InterPro" id="IPR007508">
    <property type="entry name" value="DtdA"/>
</dbReference>
<dbReference type="Proteomes" id="UP000000391">
    <property type="component" value="Chromosome"/>
</dbReference>
<evidence type="ECO:0000256" key="1">
    <source>
        <dbReference type="ARBA" id="ARBA00022723"/>
    </source>
</evidence>
<sequence>MINTTNQKIDMKNGSKITIICSSVDQASQNIKDHLLTLNNWQQIKHPKELENSGVSSIYESGNFRIVELDMHHIKSDGIDKNLDEHGFPSYLLIFASKHRSKDGYKLLTAHFTGNTGTADYGGNPKQLAVAAPYAMRAILTEIKKQSENLDYDVSMEATHHGPSELKTPSVYVEIGSTQRQWKDSEPGRIIADAILSVDFDKCKHCPVALGFGGGHYAKRQSKLLFETYTTFGHIIPDYQLENVDMDIVRQAINKSSPDFVYFDRKSMSTKERNRIMDIVKPLEMDVLRESNIREMDGIPWQFFKRLYDKTMSLCPDSNLKLTDRFKNRLKTINTSDLPVEAAIIDENLLKETEKISRDQIIKYLQNQEIAYVENANSTLANVIIGVDRQEVKTIANNLVRQCINFIEKKHEIEYSPEGNILYIVNKRFNPELARKMGVSDGPSFGKLANGQPVTVNGKQIEPESVHEVNRKSINLNTMIT</sequence>